<dbReference type="AlphaFoldDB" id="A0A0A9WUX9"/>
<evidence type="ECO:0000256" key="2">
    <source>
        <dbReference type="ARBA" id="ARBA00022705"/>
    </source>
</evidence>
<dbReference type="GO" id="GO:0006261">
    <property type="term" value="P:DNA-templated DNA replication"/>
    <property type="evidence" value="ECO:0007669"/>
    <property type="project" value="TreeGrafter"/>
</dbReference>
<dbReference type="CDD" id="cd00009">
    <property type="entry name" value="AAA"/>
    <property type="match status" value="1"/>
</dbReference>
<keyword evidence="2" id="KW-0235">DNA replication</keyword>
<evidence type="ECO:0000313" key="7">
    <source>
        <dbReference type="EMBL" id="JAQ00467.1"/>
    </source>
</evidence>
<evidence type="ECO:0000256" key="1">
    <source>
        <dbReference type="ARBA" id="ARBA00005378"/>
    </source>
</evidence>
<dbReference type="InterPro" id="IPR003593">
    <property type="entry name" value="AAA+_ATPase"/>
</dbReference>
<evidence type="ECO:0000256" key="4">
    <source>
        <dbReference type="ARBA" id="ARBA00022840"/>
    </source>
</evidence>
<reference evidence="6" key="2">
    <citation type="submission" date="2014-07" db="EMBL/GenBank/DDBJ databases">
        <authorList>
            <person name="Hull J."/>
        </authorList>
    </citation>
    <scope>NUCLEOTIDE SEQUENCE</scope>
</reference>
<dbReference type="InterPro" id="IPR050238">
    <property type="entry name" value="DNA_Rep/Repair_Clamp_Loader"/>
</dbReference>
<dbReference type="SMART" id="SM00382">
    <property type="entry name" value="AAA"/>
    <property type="match status" value="1"/>
</dbReference>
<dbReference type="Gene3D" id="1.20.272.10">
    <property type="match status" value="1"/>
</dbReference>
<dbReference type="GO" id="GO:0016887">
    <property type="term" value="F:ATP hydrolysis activity"/>
    <property type="evidence" value="ECO:0007669"/>
    <property type="project" value="InterPro"/>
</dbReference>
<dbReference type="EMBL" id="GDHC01018162">
    <property type="protein sequence ID" value="JAQ00467.1"/>
    <property type="molecule type" value="Transcribed_RNA"/>
</dbReference>
<proteinExistence type="inferred from homology"/>
<reference evidence="7" key="3">
    <citation type="journal article" date="2016" name="Gigascience">
        <title>De novo construction of an expanded transcriptome assembly for the western tarnished plant bug, Lygus hesperus.</title>
        <authorList>
            <person name="Tassone E.E."/>
            <person name="Geib S.M."/>
            <person name="Hall B."/>
            <person name="Fabrick J.A."/>
            <person name="Brent C.S."/>
            <person name="Hull J.J."/>
        </authorList>
    </citation>
    <scope>NUCLEOTIDE SEQUENCE</scope>
</reference>
<dbReference type="Gene3D" id="3.40.50.300">
    <property type="entry name" value="P-loop containing nucleotide triphosphate hydrolases"/>
    <property type="match status" value="1"/>
</dbReference>
<dbReference type="SUPFAM" id="SSF48019">
    <property type="entry name" value="post-AAA+ oligomerization domain-like"/>
    <property type="match status" value="1"/>
</dbReference>
<keyword evidence="4" id="KW-0067">ATP-binding</keyword>
<accession>A0A0A9WUX9</accession>
<dbReference type="GO" id="GO:0005663">
    <property type="term" value="C:DNA replication factor C complex"/>
    <property type="evidence" value="ECO:0007669"/>
    <property type="project" value="TreeGrafter"/>
</dbReference>
<organism evidence="6">
    <name type="scientific">Lygus hesperus</name>
    <name type="common">Western plant bug</name>
    <dbReference type="NCBI Taxonomy" id="30085"/>
    <lineage>
        <taxon>Eukaryota</taxon>
        <taxon>Metazoa</taxon>
        <taxon>Ecdysozoa</taxon>
        <taxon>Arthropoda</taxon>
        <taxon>Hexapoda</taxon>
        <taxon>Insecta</taxon>
        <taxon>Pterygota</taxon>
        <taxon>Neoptera</taxon>
        <taxon>Paraneoptera</taxon>
        <taxon>Hemiptera</taxon>
        <taxon>Heteroptera</taxon>
        <taxon>Panheteroptera</taxon>
        <taxon>Cimicomorpha</taxon>
        <taxon>Miridae</taxon>
        <taxon>Mirini</taxon>
        <taxon>Lygus</taxon>
    </lineage>
</organism>
<name>A0A0A9WUX9_LYGHE</name>
<dbReference type="GO" id="GO:0003689">
    <property type="term" value="F:DNA clamp loader activity"/>
    <property type="evidence" value="ECO:0007669"/>
    <property type="project" value="TreeGrafter"/>
</dbReference>
<dbReference type="PANTHER" id="PTHR11669">
    <property type="entry name" value="REPLICATION FACTOR C / DNA POLYMERASE III GAMMA-TAU SUBUNIT"/>
    <property type="match status" value="1"/>
</dbReference>
<feature type="domain" description="AAA+ ATPase" evidence="5">
    <location>
        <begin position="12"/>
        <end position="154"/>
    </location>
</feature>
<dbReference type="InterPro" id="IPR003959">
    <property type="entry name" value="ATPase_AAA_core"/>
</dbReference>
<dbReference type="EMBL" id="GBHO01034984">
    <property type="protein sequence ID" value="JAG08620.1"/>
    <property type="molecule type" value="Transcribed_RNA"/>
</dbReference>
<dbReference type="GO" id="GO:0003677">
    <property type="term" value="F:DNA binding"/>
    <property type="evidence" value="ECO:0007669"/>
    <property type="project" value="InterPro"/>
</dbReference>
<dbReference type="CDD" id="cd18140">
    <property type="entry name" value="HLD_clamp_RFC"/>
    <property type="match status" value="1"/>
</dbReference>
<comment type="similarity">
    <text evidence="1">Belongs to the activator 1 small subunits family.</text>
</comment>
<dbReference type="GO" id="GO:0005524">
    <property type="term" value="F:ATP binding"/>
    <property type="evidence" value="ECO:0007669"/>
    <property type="project" value="UniProtKB-KW"/>
</dbReference>
<reference evidence="6" key="1">
    <citation type="journal article" date="2014" name="PLoS ONE">
        <title>Transcriptome-Based Identification of ABC Transporters in the Western Tarnished Plant Bug Lygus hesperus.</title>
        <authorList>
            <person name="Hull J.J."/>
            <person name="Chaney K."/>
            <person name="Geib S.M."/>
            <person name="Fabrick J.A."/>
            <person name="Brent C.S."/>
            <person name="Walsh D."/>
            <person name="Lavine L.C."/>
        </authorList>
    </citation>
    <scope>NUCLEOTIDE SEQUENCE</scope>
</reference>
<dbReference type="InterPro" id="IPR047854">
    <property type="entry name" value="RFC_lid"/>
</dbReference>
<keyword evidence="3" id="KW-0547">Nucleotide-binding</keyword>
<evidence type="ECO:0000256" key="3">
    <source>
        <dbReference type="ARBA" id="ARBA00022741"/>
    </source>
</evidence>
<evidence type="ECO:0000259" key="5">
    <source>
        <dbReference type="SMART" id="SM00382"/>
    </source>
</evidence>
<protein>
    <submittedName>
        <fullName evidence="6">Replication factor C subunit 4</fullName>
    </submittedName>
</protein>
<dbReference type="GO" id="GO:0006281">
    <property type="term" value="P:DNA repair"/>
    <property type="evidence" value="ECO:0007669"/>
    <property type="project" value="TreeGrafter"/>
</dbReference>
<sequence length="284" mass="31563">MALRACLEDSANMPHFLFHGPPGTGKTTAILAFAYELFGPDYARDRVRELNASDDRGIAVVREKIKVFAQGAVGAGGSHVVQSDGKRYPVPHFKLIILDEADALLPDAQAALRRMMEDFSDVTRFCILCNYVTRIIDPITSRCAKYRFKALIKDALYTRIRHVAESENIQLSEQALHALDQVSGGDMRVAIMHLQSACRAKGNDLRCEDFVDVAGCVPAQFLDTYLTALFSREVDQIVRATRELIVQGFAANQVIMQFHSFIVSHACPLNSTQRGKLALKLCEM</sequence>
<dbReference type="PANTHER" id="PTHR11669:SF20">
    <property type="entry name" value="REPLICATION FACTOR C SUBUNIT 4"/>
    <property type="match status" value="1"/>
</dbReference>
<gene>
    <name evidence="6" type="primary">Rfc4</name>
    <name evidence="6" type="ORF">CM83_6568</name>
    <name evidence="7" type="ORF">g.3541</name>
</gene>
<dbReference type="InterPro" id="IPR008921">
    <property type="entry name" value="DNA_pol3_clamp-load_cplx_C"/>
</dbReference>
<dbReference type="Pfam" id="PF21960">
    <property type="entry name" value="RCF1-5-like_lid"/>
    <property type="match status" value="1"/>
</dbReference>
<dbReference type="GO" id="GO:0005634">
    <property type="term" value="C:nucleus"/>
    <property type="evidence" value="ECO:0007669"/>
    <property type="project" value="TreeGrafter"/>
</dbReference>
<dbReference type="Pfam" id="PF00004">
    <property type="entry name" value="AAA"/>
    <property type="match status" value="1"/>
</dbReference>
<evidence type="ECO:0000313" key="6">
    <source>
        <dbReference type="EMBL" id="JAG08620.1"/>
    </source>
</evidence>
<dbReference type="SUPFAM" id="SSF52540">
    <property type="entry name" value="P-loop containing nucleoside triphosphate hydrolases"/>
    <property type="match status" value="1"/>
</dbReference>
<dbReference type="InterPro" id="IPR027417">
    <property type="entry name" value="P-loop_NTPase"/>
</dbReference>
<dbReference type="Gene3D" id="1.10.8.60">
    <property type="match status" value="1"/>
</dbReference>